<dbReference type="SMART" id="SM00220">
    <property type="entry name" value="S_TKc"/>
    <property type="match status" value="1"/>
</dbReference>
<dbReference type="RefSeq" id="WP_005441089.1">
    <property type="nucleotide sequence ID" value="NZ_CM001466.1"/>
</dbReference>
<dbReference type="InterPro" id="IPR011009">
    <property type="entry name" value="Kinase-like_dom_sf"/>
</dbReference>
<feature type="binding site" evidence="5">
    <location>
        <position position="43"/>
    </location>
    <ligand>
        <name>ATP</name>
        <dbReference type="ChEBI" id="CHEBI:30616"/>
    </ligand>
</feature>
<evidence type="ECO:0000256" key="4">
    <source>
        <dbReference type="ARBA" id="ARBA00022840"/>
    </source>
</evidence>
<dbReference type="InterPro" id="IPR008271">
    <property type="entry name" value="Ser/Thr_kinase_AS"/>
</dbReference>
<dbReference type="PANTHER" id="PTHR43289:SF34">
    <property type="entry name" value="SERINE_THREONINE-PROTEIN KINASE YBDM-RELATED"/>
    <property type="match status" value="1"/>
</dbReference>
<proteinExistence type="predicted"/>
<dbReference type="OrthoDB" id="9762169at2"/>
<dbReference type="PANTHER" id="PTHR43289">
    <property type="entry name" value="MITOGEN-ACTIVATED PROTEIN KINASE KINASE KINASE 20-RELATED"/>
    <property type="match status" value="1"/>
</dbReference>
<evidence type="ECO:0000259" key="7">
    <source>
        <dbReference type="PROSITE" id="PS50011"/>
    </source>
</evidence>
<feature type="compositionally biased region" description="Pro residues" evidence="6">
    <location>
        <begin position="294"/>
        <end position="304"/>
    </location>
</feature>
<dbReference type="PROSITE" id="PS50011">
    <property type="entry name" value="PROTEIN_KINASE_DOM"/>
    <property type="match status" value="1"/>
</dbReference>
<dbReference type="InterPro" id="IPR017441">
    <property type="entry name" value="Protein_kinase_ATP_BS"/>
</dbReference>
<organism evidence="8 9">
    <name type="scientific">Saccharomonospora azurea NA-128</name>
    <dbReference type="NCBI Taxonomy" id="882081"/>
    <lineage>
        <taxon>Bacteria</taxon>
        <taxon>Bacillati</taxon>
        <taxon>Actinomycetota</taxon>
        <taxon>Actinomycetes</taxon>
        <taxon>Pseudonocardiales</taxon>
        <taxon>Pseudonocardiaceae</taxon>
        <taxon>Saccharomonospora</taxon>
    </lineage>
</organism>
<dbReference type="Proteomes" id="UP000004705">
    <property type="component" value="Chromosome"/>
</dbReference>
<dbReference type="InterPro" id="IPR000719">
    <property type="entry name" value="Prot_kinase_dom"/>
</dbReference>
<evidence type="ECO:0000256" key="3">
    <source>
        <dbReference type="ARBA" id="ARBA00022777"/>
    </source>
</evidence>
<protein>
    <submittedName>
        <fullName evidence="8">Protein kinase family protein</fullName>
    </submittedName>
</protein>
<dbReference type="PROSITE" id="PS00107">
    <property type="entry name" value="PROTEIN_KINASE_ATP"/>
    <property type="match status" value="1"/>
</dbReference>
<evidence type="ECO:0000313" key="9">
    <source>
        <dbReference type="Proteomes" id="UP000004705"/>
    </source>
</evidence>
<evidence type="ECO:0000256" key="2">
    <source>
        <dbReference type="ARBA" id="ARBA00022741"/>
    </source>
</evidence>
<feature type="region of interest" description="Disordered" evidence="6">
    <location>
        <begin position="290"/>
        <end position="311"/>
    </location>
</feature>
<evidence type="ECO:0000256" key="6">
    <source>
        <dbReference type="SAM" id="MobiDB-lite"/>
    </source>
</evidence>
<feature type="domain" description="Protein kinase" evidence="7">
    <location>
        <begin position="15"/>
        <end position="265"/>
    </location>
</feature>
<keyword evidence="1" id="KW-0808">Transferase</keyword>
<dbReference type="GO" id="GO:0005524">
    <property type="term" value="F:ATP binding"/>
    <property type="evidence" value="ECO:0007669"/>
    <property type="project" value="UniProtKB-UniRule"/>
</dbReference>
<name>H8GEJ9_9PSEU</name>
<gene>
    <name evidence="8" type="ORF">SacazDRAFT_02029</name>
</gene>
<keyword evidence="9" id="KW-1185">Reference proteome</keyword>
<keyword evidence="3 8" id="KW-0418">Kinase</keyword>
<dbReference type="HOGENOM" id="CLU_428181_0_0_11"/>
<evidence type="ECO:0000313" key="8">
    <source>
        <dbReference type="EMBL" id="EHY88944.1"/>
    </source>
</evidence>
<dbReference type="Pfam" id="PF00069">
    <property type="entry name" value="Pkinase"/>
    <property type="match status" value="1"/>
</dbReference>
<sequence>MKPLGADDPRLVGRYRTLAVLGEGGMGRALLAVGPDGRFAAVKLVFSSLAHDPVFRDRFRREVAASRLVSGAYTASVLDADTESDTPWLASLYVPGPSLADVLDEAGPFDVAGVRHLAVTLAVALADIHRAGLIHRDLKPGNVLVTHDGPRVIDFGIARAADGSDLTATNALIGSPAFMSPEQALGGQITPASDVFSLGSLLLTAATGTRPFAGTSTPQTLYNVAHLDPDLDGLAPELRTFVEPCLAKDPARRPTPQQLVDHLGPVTSATAPWPQAVQALVVRQEQRLRTVAQAPPPPAPPSAAPTPSTRRRGFPVPVAAFTAALVAVLVVVLVNVLDDSESTPPVQASEPQVGEEEALSVERLRRVDPCTLLVEARIPSWGPLVPDTDSYSLDTCYYSGSESTRILLSLATRFQSGIPEPGTSGRTVHLTTLTGCEAAIQLPEQPGYSLSVHDPDAESCEAPKQAVEEALQRLRGDDVLLDHPAGSAYPLDPCLLLDDAAVRDVLGPTKPTFDGLHTCRWEGSRSARLRIAPGFPGSEPPEGATSRPVSLDGVEAEMVTDADRIYCRVHWAHRHIDDRHMEDVSITYSQDEPVPCEPAQQLASEIVATLPRG</sequence>
<dbReference type="CDD" id="cd14014">
    <property type="entry name" value="STKc_PknB_like"/>
    <property type="match status" value="1"/>
</dbReference>
<evidence type="ECO:0000256" key="1">
    <source>
        <dbReference type="ARBA" id="ARBA00022679"/>
    </source>
</evidence>
<dbReference type="GO" id="GO:0004674">
    <property type="term" value="F:protein serine/threonine kinase activity"/>
    <property type="evidence" value="ECO:0007669"/>
    <property type="project" value="TreeGrafter"/>
</dbReference>
<dbReference type="Gene3D" id="3.30.200.20">
    <property type="entry name" value="Phosphorylase Kinase, domain 1"/>
    <property type="match status" value="1"/>
</dbReference>
<reference evidence="8 9" key="1">
    <citation type="journal article" date="2012" name="Stand. Genomic Sci.">
        <title>Genome sequence of the soil bacterium Saccharomonospora azurea type strain (NA-128(T)).</title>
        <authorList>
            <person name="Klenk H.P."/>
            <person name="Held B."/>
            <person name="Lucas S."/>
            <person name="Lapidus A."/>
            <person name="Copeland A."/>
            <person name="Hammon N."/>
            <person name="Pitluck S."/>
            <person name="Goodwin L.A."/>
            <person name="Han C."/>
            <person name="Tapia R."/>
            <person name="Brambilla E.M."/>
            <person name="Potter G."/>
            <person name="Land M."/>
            <person name="Ivanova N."/>
            <person name="Rohde M."/>
            <person name="Goker M."/>
            <person name="Detter J.C."/>
            <person name="Kyrpides N.C."/>
            <person name="Woyke T."/>
        </authorList>
    </citation>
    <scope>NUCLEOTIDE SEQUENCE [LARGE SCALE GENOMIC DNA]</scope>
    <source>
        <strain evidence="8 9">NA-128</strain>
    </source>
</reference>
<dbReference type="EMBL" id="CM001466">
    <property type="protein sequence ID" value="EHY88944.1"/>
    <property type="molecule type" value="Genomic_DNA"/>
</dbReference>
<dbReference type="SUPFAM" id="SSF56112">
    <property type="entry name" value="Protein kinase-like (PK-like)"/>
    <property type="match status" value="1"/>
</dbReference>
<keyword evidence="4 5" id="KW-0067">ATP-binding</keyword>
<accession>H8GEJ9</accession>
<dbReference type="Gene3D" id="1.10.510.10">
    <property type="entry name" value="Transferase(Phosphotransferase) domain 1"/>
    <property type="match status" value="1"/>
</dbReference>
<evidence type="ECO:0000256" key="5">
    <source>
        <dbReference type="PROSITE-ProRule" id="PRU10141"/>
    </source>
</evidence>
<dbReference type="AlphaFoldDB" id="H8GEJ9"/>
<dbReference type="PROSITE" id="PS00108">
    <property type="entry name" value="PROTEIN_KINASE_ST"/>
    <property type="match status" value="1"/>
</dbReference>
<keyword evidence="2 5" id="KW-0547">Nucleotide-binding</keyword>